<dbReference type="InterPro" id="IPR041078">
    <property type="entry name" value="Plavaka"/>
</dbReference>
<feature type="region of interest" description="Disordered" evidence="1">
    <location>
        <begin position="1"/>
        <end position="32"/>
    </location>
</feature>
<reference evidence="2 3" key="1">
    <citation type="journal article" date="2019" name="Nat. Ecol. Evol.">
        <title>Megaphylogeny resolves global patterns of mushroom evolution.</title>
        <authorList>
            <person name="Varga T."/>
            <person name="Krizsan K."/>
            <person name="Foldi C."/>
            <person name="Dima B."/>
            <person name="Sanchez-Garcia M."/>
            <person name="Sanchez-Ramirez S."/>
            <person name="Szollosi G.J."/>
            <person name="Szarkandi J.G."/>
            <person name="Papp V."/>
            <person name="Albert L."/>
            <person name="Andreopoulos W."/>
            <person name="Angelini C."/>
            <person name="Antonin V."/>
            <person name="Barry K.W."/>
            <person name="Bougher N.L."/>
            <person name="Buchanan P."/>
            <person name="Buyck B."/>
            <person name="Bense V."/>
            <person name="Catcheside P."/>
            <person name="Chovatia M."/>
            <person name="Cooper J."/>
            <person name="Damon W."/>
            <person name="Desjardin D."/>
            <person name="Finy P."/>
            <person name="Geml J."/>
            <person name="Haridas S."/>
            <person name="Hughes K."/>
            <person name="Justo A."/>
            <person name="Karasinski D."/>
            <person name="Kautmanova I."/>
            <person name="Kiss B."/>
            <person name="Kocsube S."/>
            <person name="Kotiranta H."/>
            <person name="LaButti K.M."/>
            <person name="Lechner B.E."/>
            <person name="Liimatainen K."/>
            <person name="Lipzen A."/>
            <person name="Lukacs Z."/>
            <person name="Mihaltcheva S."/>
            <person name="Morgado L.N."/>
            <person name="Niskanen T."/>
            <person name="Noordeloos M.E."/>
            <person name="Ohm R.A."/>
            <person name="Ortiz-Santana B."/>
            <person name="Ovrebo C."/>
            <person name="Racz N."/>
            <person name="Riley R."/>
            <person name="Savchenko A."/>
            <person name="Shiryaev A."/>
            <person name="Soop K."/>
            <person name="Spirin V."/>
            <person name="Szebenyi C."/>
            <person name="Tomsovsky M."/>
            <person name="Tulloss R.E."/>
            <person name="Uehling J."/>
            <person name="Grigoriev I.V."/>
            <person name="Vagvolgyi C."/>
            <person name="Papp T."/>
            <person name="Martin F.M."/>
            <person name="Miettinen O."/>
            <person name="Hibbett D.S."/>
            <person name="Nagy L.G."/>
        </authorList>
    </citation>
    <scope>NUCLEOTIDE SEQUENCE [LARGE SCALE GENOMIC DNA]</scope>
    <source>
        <strain evidence="2 3">CBS 121175</strain>
    </source>
</reference>
<dbReference type="AlphaFoldDB" id="A0A5C3KX45"/>
<proteinExistence type="predicted"/>
<evidence type="ECO:0000313" key="3">
    <source>
        <dbReference type="Proteomes" id="UP000307440"/>
    </source>
</evidence>
<protein>
    <submittedName>
        <fullName evidence="2">Uncharacterized protein</fullName>
    </submittedName>
</protein>
<dbReference type="EMBL" id="ML210298">
    <property type="protein sequence ID" value="TFK20498.1"/>
    <property type="molecule type" value="Genomic_DNA"/>
</dbReference>
<accession>A0A5C3KX45</accession>
<evidence type="ECO:0000313" key="2">
    <source>
        <dbReference type="EMBL" id="TFK20498.1"/>
    </source>
</evidence>
<name>A0A5C3KX45_COPMA</name>
<organism evidence="2 3">
    <name type="scientific">Coprinopsis marcescibilis</name>
    <name type="common">Agaric fungus</name>
    <name type="synonym">Psathyrella marcescibilis</name>
    <dbReference type="NCBI Taxonomy" id="230819"/>
    <lineage>
        <taxon>Eukaryota</taxon>
        <taxon>Fungi</taxon>
        <taxon>Dikarya</taxon>
        <taxon>Basidiomycota</taxon>
        <taxon>Agaricomycotina</taxon>
        <taxon>Agaricomycetes</taxon>
        <taxon>Agaricomycetidae</taxon>
        <taxon>Agaricales</taxon>
        <taxon>Agaricineae</taxon>
        <taxon>Psathyrellaceae</taxon>
        <taxon>Coprinopsis</taxon>
    </lineage>
</organism>
<evidence type="ECO:0000256" key="1">
    <source>
        <dbReference type="SAM" id="MobiDB-lite"/>
    </source>
</evidence>
<gene>
    <name evidence="2" type="ORF">FA15DRAFT_599615</name>
</gene>
<dbReference type="Proteomes" id="UP000307440">
    <property type="component" value="Unassembled WGS sequence"/>
</dbReference>
<dbReference type="OrthoDB" id="3239511at2759"/>
<sequence>MVAEEHSRGLEGSGESGEIPNTPRAASSDSIHGEIPEGWELRDKDIRITTHLNACKAVEMHRFLDYQPGLSADYDLNSINKEPWRPFRTRPDIEIAELAQDARMNKKQTQRLIKLIQECVSKPKSFTIIDEPDLSKTWEEARKVHVPNVCLSNFCKVSIAHSHLTEDISYEMMGTPLMSWVDMMMSDQALLPQCQFDAVKVEQYNGGAFDRRYNEPWTGEAWWEAQSALPNGAGVFAIILNADKTSLSTFGTQKAYPIYARCGNLPLRVRNGIKHGKEVMVGLMPVVYEHVDAFSQAEYPNFKQEVWVKAFLEILKSIASEFATTGKAYSIEAISRWLYPFIIILASDYEEQCIMAMIRGIKGLFPCPVCLVPREEQSDLSKSWRLRTTPWMQQVFMDTVGMTKEGRNNVLKGYGLRAVENAFWSFELSDVYSALTWDRLHAYHIGLFRDHLMKEISRILAAYFGSQGAAQVDANLNNSPRWPGLTHFSTLSTLGEIADASKFEDLSKVILFAIYPLFATSKENNSEPYHLLMMLRSYLDLDLFASLRNPSQKLIREGEALLQEFYTRSKKFLDVTTNTDKDWNFPKFHSHTHMFRDICRKGATVNGNCKTFERAHRPVRLNYQLRTNFKNVNVQVYCCFSFDSEWDEILAELEALRKEAELDDSAEGGEWIVPDYPHISFGSRERQPSPISDIIAKSPAEFKAAFQNLNRKIADRLSEAGIAQSHIHSFPVSQEIREYHLIRVEYESLDDWARRTDLIRSHTKFHGHERHNCLMYQVTNSTVSFGRLLLVFTVTYNGVAQHLALVTLFDLRPSVTNRARDANFDLIRVRQRAYSDSIVIHVGPILRAACLTPAWDCDFKDEYILNCFWTPTTGYDRRNCGTEALHGEDS</sequence>
<keyword evidence="3" id="KW-1185">Reference proteome</keyword>
<dbReference type="Pfam" id="PF18759">
    <property type="entry name" value="Plavaka"/>
    <property type="match status" value="1"/>
</dbReference>